<protein>
    <submittedName>
        <fullName evidence="1">Uncharacterized protein</fullName>
    </submittedName>
</protein>
<dbReference type="EMBL" id="PPRF01000110">
    <property type="protein sequence ID" value="PNZ24654.1"/>
    <property type="molecule type" value="Genomic_DNA"/>
</dbReference>
<dbReference type="Proteomes" id="UP000242752">
    <property type="component" value="Unassembled WGS sequence"/>
</dbReference>
<proteinExistence type="predicted"/>
<dbReference type="RefSeq" id="WP_103358959.1">
    <property type="nucleotide sequence ID" value="NZ_PPRF01000110.1"/>
</dbReference>
<sequence length="79" mass="9294">MNNFIKSISYTDDLNYTVYDKSIDELGDRFNIAKDSDIEKVLAIMKKNNLENNGIEFINIYDYFVAEELTEEQINNMEL</sequence>
<gene>
    <name evidence="1" type="ORF">CD122_10800</name>
</gene>
<accession>A0A2K3YH70</accession>
<reference evidence="1 2" key="1">
    <citation type="submission" date="2017-08" db="EMBL/GenBank/DDBJ databases">
        <title>Draft genome sequences of 64 type strains of genus Staph aureus.</title>
        <authorList>
            <person name="Cole K."/>
            <person name="Golubchik T."/>
            <person name="Russell J."/>
            <person name="Foster D."/>
            <person name="Llewelyn M."/>
            <person name="Wilson D."/>
            <person name="Crook D."/>
            <person name="Paul J."/>
        </authorList>
    </citation>
    <scope>NUCLEOTIDE SEQUENCE [LARGE SCALE GENOMIC DNA]</scope>
    <source>
        <strain evidence="1 2">DSM 21968</strain>
    </source>
</reference>
<organism evidence="1 2">
    <name type="scientific">Staphylococcus rostri</name>
    <dbReference type="NCBI Taxonomy" id="522262"/>
    <lineage>
        <taxon>Bacteria</taxon>
        <taxon>Bacillati</taxon>
        <taxon>Bacillota</taxon>
        <taxon>Bacilli</taxon>
        <taxon>Bacillales</taxon>
        <taxon>Staphylococcaceae</taxon>
        <taxon>Staphylococcus</taxon>
    </lineage>
</organism>
<evidence type="ECO:0000313" key="2">
    <source>
        <dbReference type="Proteomes" id="UP000242752"/>
    </source>
</evidence>
<evidence type="ECO:0000313" key="1">
    <source>
        <dbReference type="EMBL" id="PNZ24654.1"/>
    </source>
</evidence>
<keyword evidence="2" id="KW-1185">Reference proteome</keyword>
<dbReference type="OrthoDB" id="2769428at2"/>
<dbReference type="AlphaFoldDB" id="A0A2K3YH70"/>
<name>A0A2K3YH70_9STAP</name>
<comment type="caution">
    <text evidence="1">The sequence shown here is derived from an EMBL/GenBank/DDBJ whole genome shotgun (WGS) entry which is preliminary data.</text>
</comment>